<reference evidence="5" key="2">
    <citation type="submission" date="2023-11" db="UniProtKB">
        <authorList>
            <consortium name="WormBaseParasite"/>
        </authorList>
    </citation>
    <scope>IDENTIFICATION</scope>
</reference>
<feature type="compositionally biased region" description="Polar residues" evidence="2">
    <location>
        <begin position="405"/>
        <end position="416"/>
    </location>
</feature>
<evidence type="ECO:0000256" key="2">
    <source>
        <dbReference type="SAM" id="MobiDB-lite"/>
    </source>
</evidence>
<keyword evidence="4" id="KW-1185">Reference proteome</keyword>
<dbReference type="PROSITE" id="PS50033">
    <property type="entry name" value="UBX"/>
    <property type="match status" value="1"/>
</dbReference>
<dbReference type="SUPFAM" id="SSF54236">
    <property type="entry name" value="Ubiquitin-like"/>
    <property type="match status" value="1"/>
</dbReference>
<dbReference type="Proteomes" id="UP000050795">
    <property type="component" value="Unassembled WGS sequence"/>
</dbReference>
<dbReference type="Gene3D" id="1.10.8.10">
    <property type="entry name" value="DNA helicase RuvA subunit, C-terminal domain"/>
    <property type="match status" value="1"/>
</dbReference>
<dbReference type="SMART" id="SM00166">
    <property type="entry name" value="UBX"/>
    <property type="match status" value="1"/>
</dbReference>
<evidence type="ECO:0000313" key="5">
    <source>
        <dbReference type="WBParaSite" id="TREG1_128240.1"/>
    </source>
</evidence>
<dbReference type="PANTHER" id="PTHR23322">
    <property type="entry name" value="FAS-ASSOCIATED PROTEIN"/>
    <property type="match status" value="1"/>
</dbReference>
<dbReference type="InterPro" id="IPR029071">
    <property type="entry name" value="Ubiquitin-like_domsf"/>
</dbReference>
<protein>
    <recommendedName>
        <fullName evidence="3">UBX domain-containing protein</fullName>
    </recommendedName>
</protein>
<dbReference type="InterPro" id="IPR049483">
    <property type="entry name" value="FAF1_2-like_UAS"/>
</dbReference>
<dbReference type="SUPFAM" id="SSF52833">
    <property type="entry name" value="Thioredoxin-like"/>
    <property type="match status" value="1"/>
</dbReference>
<dbReference type="AlphaFoldDB" id="A0AA85IX02"/>
<dbReference type="SMART" id="SM00594">
    <property type="entry name" value="UAS"/>
    <property type="match status" value="1"/>
</dbReference>
<dbReference type="InterPro" id="IPR001012">
    <property type="entry name" value="UBX_dom"/>
</dbReference>
<organism evidence="4 5">
    <name type="scientific">Trichobilharzia regenti</name>
    <name type="common">Nasal bird schistosome</name>
    <dbReference type="NCBI Taxonomy" id="157069"/>
    <lineage>
        <taxon>Eukaryota</taxon>
        <taxon>Metazoa</taxon>
        <taxon>Spiralia</taxon>
        <taxon>Lophotrochozoa</taxon>
        <taxon>Platyhelminthes</taxon>
        <taxon>Trematoda</taxon>
        <taxon>Digenea</taxon>
        <taxon>Strigeidida</taxon>
        <taxon>Schistosomatoidea</taxon>
        <taxon>Schistosomatidae</taxon>
        <taxon>Trichobilharzia</taxon>
    </lineage>
</organism>
<dbReference type="Gene3D" id="3.10.20.90">
    <property type="entry name" value="Phosphatidylinositol 3-kinase Catalytic Subunit, Chain A, domain 1"/>
    <property type="match status" value="1"/>
</dbReference>
<feature type="region of interest" description="Disordered" evidence="2">
    <location>
        <begin position="397"/>
        <end position="440"/>
    </location>
</feature>
<dbReference type="CDD" id="cd01771">
    <property type="entry name" value="UBX_UBXN3A"/>
    <property type="match status" value="1"/>
</dbReference>
<feature type="region of interest" description="Disordered" evidence="2">
    <location>
        <begin position="464"/>
        <end position="585"/>
    </location>
</feature>
<sequence length="1041" mass="115429">MERDTILENFLACTGVTDITYGISVLEEHDWDLSAAVFSVIGDGLSGTFDQEDQSFPCSTSYSVTPGPTGPIPTSNLSVNHNSNSQNLSVSTMCGFDSTTPDDNNNNNSSNYNLSSTLSRSLIERDNNPDHLCGSVRILNFEIELELPLDDDESDVEVQKVTETFQFPDTETVGFLKCHFIDCRLTELIQLATSPALESKITECSKANLMKHLVFESSGSHSFMDNSVLLRSLHLPKCVRLQAKLSPDPLPDSSTSTVSKLSEPVKLYISLYEDATRNSGSSSSRTTRDTDEMNADTIRPSSSSSSAAAGGNRRQQLRNAVRSISPYAYHCMRLPLSSRISQIRSNLFRITGIPIPCQTWCISDKQSRSHHHQRLVNEQMPSNDILNLLVNELNYHHQRQKRKSTSSTVPDCSSMITSTTPTTTTTPVDTLLTGKKPENPTLADIGLKAGDVCELCLFTSHSVGNTKDRNRTTGILQNDDDILQCEPPSTARQPQQQYQRKSPSSSSRTAATAATTTTTTQHPLDSIFLPPSSNLPTPIQPEILSSANKSSRKVSSSAPKKQSGTFDGGNITPDIGSDDEDDYDMDYHYSSDEMLDQTEENKITPWSMPLIPDSPSSEDPEMATQQFCIVFLQRYCSDGVTMAPPFSTCSLDTALSLSVGTSQVCDRKPLFIYLHNDNSVACHVFCQQVLCSNGLIRFLTDHEFSLWPWDMTKTRARERLLGWLEVKLPNLSRIITPLPVDSYPLLAMIVKLSGQLEVLCIVMGTGIVKMWPLDPFPPLGAHNPLTLSMNRFTEQQQIHDSEASTGTATTTTPTGVGSLKSDVIVAELWQAYTNYLEVLEPECAIERELIARRRVLEEQEAAYEESLRRDQQKEWERAKAKAEEDRRRQLEEEQRIHNELKATQHRLSMAASLPPEPPAPKTPAADAFLATPHGSAGITTLRFRLPQGCTVTSTQTTPGTTAVVNHLTDDTSVKNGTIIRRFSGLDLLKHVFIFMESKGFSKSDYKLLTTYPTRDLTLLDENMTLADLQLVPQETLTLELR</sequence>
<feature type="compositionally biased region" description="Low complexity" evidence="2">
    <location>
        <begin position="805"/>
        <end position="816"/>
    </location>
</feature>
<dbReference type="GO" id="GO:0005783">
    <property type="term" value="C:endoplasmic reticulum"/>
    <property type="evidence" value="ECO:0007669"/>
    <property type="project" value="TreeGrafter"/>
</dbReference>
<dbReference type="InterPro" id="IPR036249">
    <property type="entry name" value="Thioredoxin-like_sf"/>
</dbReference>
<evidence type="ECO:0000256" key="1">
    <source>
        <dbReference type="SAM" id="Coils"/>
    </source>
</evidence>
<dbReference type="Pfam" id="PF00789">
    <property type="entry name" value="UBX"/>
    <property type="match status" value="1"/>
</dbReference>
<dbReference type="InterPro" id="IPR033043">
    <property type="entry name" value="FAF1-like_UBX"/>
</dbReference>
<reference evidence="4" key="1">
    <citation type="submission" date="2022-06" db="EMBL/GenBank/DDBJ databases">
        <authorList>
            <person name="Berger JAMES D."/>
            <person name="Berger JAMES D."/>
        </authorList>
    </citation>
    <scope>NUCLEOTIDE SEQUENCE [LARGE SCALE GENOMIC DNA]</scope>
</reference>
<feature type="compositionally biased region" description="Low complexity" evidence="2">
    <location>
        <begin position="417"/>
        <end position="433"/>
    </location>
</feature>
<dbReference type="Pfam" id="PF21021">
    <property type="entry name" value="FAF1"/>
    <property type="match status" value="1"/>
</dbReference>
<feature type="region of interest" description="Disordered" evidence="2">
    <location>
        <begin position="796"/>
        <end position="816"/>
    </location>
</feature>
<dbReference type="GO" id="GO:0043130">
    <property type="term" value="F:ubiquitin binding"/>
    <property type="evidence" value="ECO:0007669"/>
    <property type="project" value="TreeGrafter"/>
</dbReference>
<dbReference type="PANTHER" id="PTHR23322:SF96">
    <property type="entry name" value="FAS-ASSOCIATED FACTOR 1"/>
    <property type="match status" value="1"/>
</dbReference>
<proteinExistence type="predicted"/>
<dbReference type="InterPro" id="IPR050730">
    <property type="entry name" value="UBX_domain-protein"/>
</dbReference>
<name>A0AA85IX02_TRIRE</name>
<feature type="domain" description="UBX" evidence="3">
    <location>
        <begin position="977"/>
        <end position="1038"/>
    </location>
</feature>
<dbReference type="GO" id="GO:0036503">
    <property type="term" value="P:ERAD pathway"/>
    <property type="evidence" value="ECO:0007669"/>
    <property type="project" value="TreeGrafter"/>
</dbReference>
<feature type="compositionally biased region" description="Low complexity" evidence="2">
    <location>
        <begin position="97"/>
        <end position="112"/>
    </location>
</feature>
<dbReference type="WBParaSite" id="TREG1_128240.1">
    <property type="protein sequence ID" value="TREG1_128240.1"/>
    <property type="gene ID" value="TREG1_128240"/>
</dbReference>
<keyword evidence="1" id="KW-0175">Coiled coil</keyword>
<evidence type="ECO:0000313" key="4">
    <source>
        <dbReference type="Proteomes" id="UP000050795"/>
    </source>
</evidence>
<dbReference type="Gene3D" id="3.40.30.10">
    <property type="entry name" value="Glutaredoxin"/>
    <property type="match status" value="1"/>
</dbReference>
<feature type="compositionally biased region" description="Polar residues" evidence="2">
    <location>
        <begin position="60"/>
        <end position="92"/>
    </location>
</feature>
<dbReference type="GO" id="GO:0005634">
    <property type="term" value="C:nucleus"/>
    <property type="evidence" value="ECO:0007669"/>
    <property type="project" value="TreeGrafter"/>
</dbReference>
<feature type="compositionally biased region" description="Low complexity" evidence="2">
    <location>
        <begin position="545"/>
        <end position="561"/>
    </location>
</feature>
<evidence type="ECO:0000259" key="3">
    <source>
        <dbReference type="PROSITE" id="PS50033"/>
    </source>
</evidence>
<dbReference type="InterPro" id="IPR006577">
    <property type="entry name" value="UAS"/>
</dbReference>
<feature type="coiled-coil region" evidence="1">
    <location>
        <begin position="853"/>
        <end position="900"/>
    </location>
</feature>
<feature type="region of interest" description="Disordered" evidence="2">
    <location>
        <begin position="60"/>
        <end position="112"/>
    </location>
</feature>
<accession>A0AA85IX02</accession>
<feature type="region of interest" description="Disordered" evidence="2">
    <location>
        <begin position="276"/>
        <end position="316"/>
    </location>
</feature>
<dbReference type="CDD" id="cd22265">
    <property type="entry name" value="UDM1_RNF168"/>
    <property type="match status" value="1"/>
</dbReference>
<feature type="compositionally biased region" description="Low complexity" evidence="2">
    <location>
        <begin position="488"/>
        <end position="521"/>
    </location>
</feature>